<accession>A0ACB8ZW40</accession>
<reference evidence="2" key="1">
    <citation type="journal article" date="2022" name="Mol. Ecol. Resour.">
        <title>The genomes of chicory, endive, great burdock and yacon provide insights into Asteraceae palaeo-polyploidization history and plant inulin production.</title>
        <authorList>
            <person name="Fan W."/>
            <person name="Wang S."/>
            <person name="Wang H."/>
            <person name="Wang A."/>
            <person name="Jiang F."/>
            <person name="Liu H."/>
            <person name="Zhao H."/>
            <person name="Xu D."/>
            <person name="Zhang Y."/>
        </authorList>
    </citation>
    <scope>NUCLEOTIDE SEQUENCE [LARGE SCALE GENOMIC DNA]</scope>
    <source>
        <strain evidence="2">cv. Niubang</strain>
    </source>
</reference>
<evidence type="ECO:0000313" key="2">
    <source>
        <dbReference type="Proteomes" id="UP001055879"/>
    </source>
</evidence>
<reference evidence="1 2" key="2">
    <citation type="journal article" date="2022" name="Mol. Ecol. Resour.">
        <title>The genomes of chicory, endive, great burdock and yacon provide insights into Asteraceae paleo-polyploidization history and plant inulin production.</title>
        <authorList>
            <person name="Fan W."/>
            <person name="Wang S."/>
            <person name="Wang H."/>
            <person name="Wang A."/>
            <person name="Jiang F."/>
            <person name="Liu H."/>
            <person name="Zhao H."/>
            <person name="Xu D."/>
            <person name="Zhang Y."/>
        </authorList>
    </citation>
    <scope>NUCLEOTIDE SEQUENCE [LARGE SCALE GENOMIC DNA]</scope>
    <source>
        <strain evidence="2">cv. Niubang</strain>
    </source>
</reference>
<dbReference type="Proteomes" id="UP001055879">
    <property type="component" value="Linkage Group LG09"/>
</dbReference>
<protein>
    <submittedName>
        <fullName evidence="1">Uncharacterized protein</fullName>
    </submittedName>
</protein>
<dbReference type="EMBL" id="CM042055">
    <property type="protein sequence ID" value="KAI3701946.1"/>
    <property type="molecule type" value="Genomic_DNA"/>
</dbReference>
<gene>
    <name evidence="1" type="ORF">L6452_27456</name>
</gene>
<evidence type="ECO:0000313" key="1">
    <source>
        <dbReference type="EMBL" id="KAI3701946.1"/>
    </source>
</evidence>
<organism evidence="1 2">
    <name type="scientific">Arctium lappa</name>
    <name type="common">Greater burdock</name>
    <name type="synonym">Lappa major</name>
    <dbReference type="NCBI Taxonomy" id="4217"/>
    <lineage>
        <taxon>Eukaryota</taxon>
        <taxon>Viridiplantae</taxon>
        <taxon>Streptophyta</taxon>
        <taxon>Embryophyta</taxon>
        <taxon>Tracheophyta</taxon>
        <taxon>Spermatophyta</taxon>
        <taxon>Magnoliopsida</taxon>
        <taxon>eudicotyledons</taxon>
        <taxon>Gunneridae</taxon>
        <taxon>Pentapetalae</taxon>
        <taxon>asterids</taxon>
        <taxon>campanulids</taxon>
        <taxon>Asterales</taxon>
        <taxon>Asteraceae</taxon>
        <taxon>Carduoideae</taxon>
        <taxon>Cardueae</taxon>
        <taxon>Arctiinae</taxon>
        <taxon>Arctium</taxon>
    </lineage>
</organism>
<keyword evidence="2" id="KW-1185">Reference proteome</keyword>
<name>A0ACB8ZW40_ARCLA</name>
<sequence>MEIAPELTSKTKVATPRSGVKRMRMDSSKEPSFSASSQSSAANLRKMKIDKVTNVSGDEVVMEIAPELTSKTKVATPRSGVKRMRMDSSKEPSFSASSQSSAANPRKMKM</sequence>
<proteinExistence type="predicted"/>
<comment type="caution">
    <text evidence="1">The sequence shown here is derived from an EMBL/GenBank/DDBJ whole genome shotgun (WGS) entry which is preliminary data.</text>
</comment>